<dbReference type="EMBL" id="BMKW01000004">
    <property type="protein sequence ID" value="GGJ10848.1"/>
    <property type="molecule type" value="Genomic_DNA"/>
</dbReference>
<reference evidence="1" key="2">
    <citation type="submission" date="2020-09" db="EMBL/GenBank/DDBJ databases">
        <authorList>
            <person name="Sun Q."/>
            <person name="Zhou Y."/>
        </authorList>
    </citation>
    <scope>NUCLEOTIDE SEQUENCE</scope>
    <source>
        <strain evidence="1">CGMCC 1.3617</strain>
    </source>
</reference>
<name>A0A917KGI7_9PROT</name>
<gene>
    <name evidence="1" type="ORF">GCM10011320_17410</name>
</gene>
<reference evidence="1" key="1">
    <citation type="journal article" date="2014" name="Int. J. Syst. Evol. Microbiol.">
        <title>Complete genome sequence of Corynebacterium casei LMG S-19264T (=DSM 44701T), isolated from a smear-ripened cheese.</title>
        <authorList>
            <consortium name="US DOE Joint Genome Institute (JGI-PGF)"/>
            <person name="Walter F."/>
            <person name="Albersmeier A."/>
            <person name="Kalinowski J."/>
            <person name="Ruckert C."/>
        </authorList>
    </citation>
    <scope>NUCLEOTIDE SEQUENCE</scope>
    <source>
        <strain evidence="1">CGMCC 1.3617</strain>
    </source>
</reference>
<evidence type="ECO:0000313" key="2">
    <source>
        <dbReference type="Proteomes" id="UP000661507"/>
    </source>
</evidence>
<accession>A0A917KGI7</accession>
<evidence type="ECO:0000313" key="1">
    <source>
        <dbReference type="EMBL" id="GGJ10848.1"/>
    </source>
</evidence>
<sequence length="223" mass="23811">MQPAIAHYERHGCAFCGAKDFSAPYLLALDPAGQSCGICGQCCLAVPQPLLWKVIGICADMHKAPGGGFDLPRGAWLDDDLLWFRDNPGRSLRLRRAWPGELQQMAADGAAGIVPSSAGARNLLAQDIEGAERGACVAAVIVRQIRPGLRLRLPIGLLLGTLDHGEFSEEAIRCFITDEQAARIDAAVADPGAFEGEVARQAACRIDEPLIAMARAYGRAPVR</sequence>
<proteinExistence type="predicted"/>
<dbReference type="AlphaFoldDB" id="A0A917KGI7"/>
<protein>
    <submittedName>
        <fullName evidence="1">Uncharacterized protein</fullName>
    </submittedName>
</protein>
<dbReference type="Proteomes" id="UP000661507">
    <property type="component" value="Unassembled WGS sequence"/>
</dbReference>
<keyword evidence="2" id="KW-1185">Reference proteome</keyword>
<comment type="caution">
    <text evidence="1">The sequence shown here is derived from an EMBL/GenBank/DDBJ whole genome shotgun (WGS) entry which is preliminary data.</text>
</comment>
<organism evidence="1 2">
    <name type="scientific">Neoroseomonas lacus</name>
    <dbReference type="NCBI Taxonomy" id="287609"/>
    <lineage>
        <taxon>Bacteria</taxon>
        <taxon>Pseudomonadati</taxon>
        <taxon>Pseudomonadota</taxon>
        <taxon>Alphaproteobacteria</taxon>
        <taxon>Acetobacterales</taxon>
        <taxon>Acetobacteraceae</taxon>
        <taxon>Neoroseomonas</taxon>
    </lineage>
</organism>